<evidence type="ECO:0000313" key="1">
    <source>
        <dbReference type="EMBL" id="GMF30176.1"/>
    </source>
</evidence>
<accession>A0A9W6UB55</accession>
<comment type="caution">
    <text evidence="1">The sequence shown here is derived from an EMBL/GenBank/DDBJ whole genome shotgun (WGS) entry which is preliminary data.</text>
</comment>
<keyword evidence="2" id="KW-1185">Reference proteome</keyword>
<proteinExistence type="predicted"/>
<dbReference type="AlphaFoldDB" id="A0A9W6UB55"/>
<reference evidence="1" key="1">
    <citation type="submission" date="2023-04" db="EMBL/GenBank/DDBJ databases">
        <title>Phytophthora fragariaefolia NBRC 109709.</title>
        <authorList>
            <person name="Ichikawa N."/>
            <person name="Sato H."/>
            <person name="Tonouchi N."/>
        </authorList>
    </citation>
    <scope>NUCLEOTIDE SEQUENCE</scope>
    <source>
        <strain evidence="1">NBRC 109709</strain>
    </source>
</reference>
<evidence type="ECO:0000313" key="2">
    <source>
        <dbReference type="Proteomes" id="UP001165121"/>
    </source>
</evidence>
<gene>
    <name evidence="1" type="ORF">Pfra01_000661300</name>
</gene>
<protein>
    <submittedName>
        <fullName evidence="1">Unnamed protein product</fullName>
    </submittedName>
</protein>
<dbReference type="Proteomes" id="UP001165121">
    <property type="component" value="Unassembled WGS sequence"/>
</dbReference>
<organism evidence="1 2">
    <name type="scientific">Phytophthora fragariaefolia</name>
    <dbReference type="NCBI Taxonomy" id="1490495"/>
    <lineage>
        <taxon>Eukaryota</taxon>
        <taxon>Sar</taxon>
        <taxon>Stramenopiles</taxon>
        <taxon>Oomycota</taxon>
        <taxon>Peronosporomycetes</taxon>
        <taxon>Peronosporales</taxon>
        <taxon>Peronosporaceae</taxon>
        <taxon>Phytophthora</taxon>
    </lineage>
</organism>
<sequence length="223" mass="24623">MYARFRQHGGAGFRVSMIDGVSSKRCLNAISKRFELEPASAKSKLLGDSGLRMSESEDITSTSCFKHTWNLFESEQMYQAAFNAQLEATQTRANIRKIQGYGGDGYKANGSGDINNSLRSIHAFKRFDAEPTYVRFKVFGGVGSDMNGSDDNSTNLCLMLVCKKFNSESTHAKFNEYGDVGFNVNKKNGSTIIARKFCYLVLSAYKGDGESGIDNSTTKKNEP</sequence>
<name>A0A9W6UB55_9STRA</name>
<dbReference type="EMBL" id="BSXT01000569">
    <property type="protein sequence ID" value="GMF30176.1"/>
    <property type="molecule type" value="Genomic_DNA"/>
</dbReference>